<dbReference type="FunFam" id="2.60.15.10:FF:000001">
    <property type="entry name" value="ATP synthase epsilon chain"/>
    <property type="match status" value="1"/>
</dbReference>
<evidence type="ECO:0000256" key="10">
    <source>
        <dbReference type="ARBA" id="ARBA00023136"/>
    </source>
</evidence>
<evidence type="ECO:0000256" key="7">
    <source>
        <dbReference type="ARBA" id="ARBA00022475"/>
    </source>
</evidence>
<dbReference type="AlphaFoldDB" id="A0A108U8X5"/>
<dbReference type="GO" id="GO:0016787">
    <property type="term" value="F:hydrolase activity"/>
    <property type="evidence" value="ECO:0007669"/>
    <property type="project" value="UniProtKB-KW"/>
</dbReference>
<dbReference type="Pfam" id="PF00401">
    <property type="entry name" value="ATP-synt_DE"/>
    <property type="match status" value="1"/>
</dbReference>
<comment type="subunit">
    <text evidence="4 15 16">F-type ATPases have 2 components, CF(1) - the catalytic core - and CF(0) - the membrane proton channel. CF(1) has five subunits: alpha(3), beta(3), gamma(1), delta(1), epsilon(1). CF(0) has three main subunits: a, b and c.</text>
</comment>
<evidence type="ECO:0000256" key="13">
    <source>
        <dbReference type="ARBA" id="ARBA00030215"/>
    </source>
</evidence>
<evidence type="ECO:0000256" key="15">
    <source>
        <dbReference type="HAMAP-Rule" id="MF_00530"/>
    </source>
</evidence>
<evidence type="ECO:0000256" key="4">
    <source>
        <dbReference type="ARBA" id="ARBA00011648"/>
    </source>
</evidence>
<proteinExistence type="inferred from homology"/>
<dbReference type="SUPFAM" id="SSF46604">
    <property type="entry name" value="Epsilon subunit of F1F0-ATP synthase C-terminal domain"/>
    <property type="match status" value="1"/>
</dbReference>
<evidence type="ECO:0000256" key="12">
    <source>
        <dbReference type="ARBA" id="ARBA00023310"/>
    </source>
</evidence>
<dbReference type="EMBL" id="JAJA02000001">
    <property type="protein sequence ID" value="KWS04738.1"/>
    <property type="molecule type" value="Genomic_DNA"/>
</dbReference>
<evidence type="ECO:0000313" key="19">
    <source>
        <dbReference type="EMBL" id="KWS04738.1"/>
    </source>
</evidence>
<evidence type="ECO:0000313" key="20">
    <source>
        <dbReference type="Proteomes" id="UP000023435"/>
    </source>
</evidence>
<sequence>MATTFRCDIVSAEEEIFHGEATLLVATGEIGELGIAPRHAPLITRLKPGKVVVTLPNGEQLDFAVSGGILEVQPQVVTVLADTAIRAQDIDEAAVRAAKEEAERALANRGPQMDIAEAQSKLAEAMAQLQALERLRKNMKH</sequence>
<gene>
    <name evidence="15" type="primary">atpC</name>
    <name evidence="19" type="ORF">AZ78_2288</name>
</gene>
<evidence type="ECO:0000256" key="14">
    <source>
        <dbReference type="ARBA" id="ARBA00031795"/>
    </source>
</evidence>
<feature type="domain" description="ATP synthase F1 complex delta/epsilon subunit N-terminal" evidence="18">
    <location>
        <begin position="5"/>
        <end position="84"/>
    </location>
</feature>
<dbReference type="Gene3D" id="1.20.5.440">
    <property type="entry name" value="ATP synthase delta/epsilon subunit, C-terminal domain"/>
    <property type="match status" value="1"/>
</dbReference>
<evidence type="ECO:0000256" key="16">
    <source>
        <dbReference type="RuleBase" id="RU003656"/>
    </source>
</evidence>
<dbReference type="HAMAP" id="MF_00530">
    <property type="entry name" value="ATP_synth_epsil_bac"/>
    <property type="match status" value="1"/>
</dbReference>
<dbReference type="PANTHER" id="PTHR13822">
    <property type="entry name" value="ATP SYNTHASE DELTA/EPSILON CHAIN"/>
    <property type="match status" value="1"/>
</dbReference>
<evidence type="ECO:0000256" key="11">
    <source>
        <dbReference type="ARBA" id="ARBA00023196"/>
    </source>
</evidence>
<dbReference type="GO" id="GO:0045259">
    <property type="term" value="C:proton-transporting ATP synthase complex"/>
    <property type="evidence" value="ECO:0007669"/>
    <property type="project" value="UniProtKB-KW"/>
</dbReference>
<dbReference type="InterPro" id="IPR001469">
    <property type="entry name" value="ATP_synth_F1_dsu/esu"/>
</dbReference>
<dbReference type="GO" id="GO:0046933">
    <property type="term" value="F:proton-transporting ATP synthase activity, rotational mechanism"/>
    <property type="evidence" value="ECO:0007669"/>
    <property type="project" value="UniProtKB-UniRule"/>
</dbReference>
<evidence type="ECO:0000256" key="2">
    <source>
        <dbReference type="ARBA" id="ARBA00004202"/>
    </source>
</evidence>
<evidence type="ECO:0000256" key="5">
    <source>
        <dbReference type="ARBA" id="ARBA00014480"/>
    </source>
</evidence>
<evidence type="ECO:0000259" key="17">
    <source>
        <dbReference type="Pfam" id="PF00401"/>
    </source>
</evidence>
<dbReference type="GO" id="GO:0005524">
    <property type="term" value="F:ATP binding"/>
    <property type="evidence" value="ECO:0007669"/>
    <property type="project" value="UniProtKB-UniRule"/>
</dbReference>
<keyword evidence="20" id="KW-1185">Reference proteome</keyword>
<dbReference type="Gene3D" id="2.60.15.10">
    <property type="entry name" value="F0F1 ATP synthase delta/epsilon subunit, N-terminal"/>
    <property type="match status" value="1"/>
</dbReference>
<keyword evidence="6 15" id="KW-0813">Transport</keyword>
<dbReference type="GeneID" id="97901758"/>
<keyword evidence="12 15" id="KW-0066">ATP synthesis</keyword>
<evidence type="ECO:0000256" key="9">
    <source>
        <dbReference type="ARBA" id="ARBA00023065"/>
    </source>
</evidence>
<evidence type="ECO:0000256" key="3">
    <source>
        <dbReference type="ARBA" id="ARBA00005712"/>
    </source>
</evidence>
<evidence type="ECO:0000259" key="18">
    <source>
        <dbReference type="Pfam" id="PF02823"/>
    </source>
</evidence>
<comment type="caution">
    <text evidence="19">The sequence shown here is derived from an EMBL/GenBank/DDBJ whole genome shotgun (WGS) entry which is preliminary data.</text>
</comment>
<dbReference type="OrthoDB" id="9791445at2"/>
<accession>A0A108U8X5</accession>
<dbReference type="NCBIfam" id="NF001847">
    <property type="entry name" value="PRK00571.1-4"/>
    <property type="match status" value="1"/>
</dbReference>
<comment type="subcellular location">
    <subcellularLocation>
        <location evidence="2 15">Cell membrane</location>
        <topology evidence="2 15">Peripheral membrane protein</topology>
    </subcellularLocation>
</comment>
<evidence type="ECO:0000256" key="6">
    <source>
        <dbReference type="ARBA" id="ARBA00022448"/>
    </source>
</evidence>
<dbReference type="InterPro" id="IPR036794">
    <property type="entry name" value="ATP_F1_dsu/esu_C_sf"/>
</dbReference>
<dbReference type="RefSeq" id="WP_036108942.1">
    <property type="nucleotide sequence ID" value="NZ_JAJA02000001.1"/>
</dbReference>
<keyword evidence="11 15" id="KW-0139">CF(1)</keyword>
<dbReference type="CDD" id="cd12152">
    <property type="entry name" value="F1-ATPase_delta"/>
    <property type="match status" value="1"/>
</dbReference>
<dbReference type="Proteomes" id="UP000023435">
    <property type="component" value="Unassembled WGS sequence"/>
</dbReference>
<keyword evidence="10 15" id="KW-0472">Membrane</keyword>
<comment type="similarity">
    <text evidence="3 15 16">Belongs to the ATPase epsilon chain family.</text>
</comment>
<name>A0A108U8X5_9GAMM</name>
<dbReference type="PANTHER" id="PTHR13822:SF10">
    <property type="entry name" value="ATP SYNTHASE EPSILON CHAIN, CHLOROPLASTIC"/>
    <property type="match status" value="1"/>
</dbReference>
<dbReference type="InterPro" id="IPR020546">
    <property type="entry name" value="ATP_synth_F1_dsu/esu_N"/>
</dbReference>
<protein>
    <recommendedName>
        <fullName evidence="5 15">ATP synthase epsilon chain</fullName>
    </recommendedName>
    <alternativeName>
        <fullName evidence="14 15">ATP synthase F1 sector epsilon subunit</fullName>
    </alternativeName>
    <alternativeName>
        <fullName evidence="13 15">F-ATPase epsilon subunit</fullName>
    </alternativeName>
</protein>
<dbReference type="InterPro" id="IPR036771">
    <property type="entry name" value="ATPsynth_dsu/esu_N"/>
</dbReference>
<dbReference type="NCBIfam" id="TIGR01216">
    <property type="entry name" value="ATP_synt_epsi"/>
    <property type="match status" value="1"/>
</dbReference>
<reference evidence="19 20" key="1">
    <citation type="journal article" date="2014" name="Genome Announc.">
        <title>Draft Genome Sequence of Lysobacter capsici AZ78, a Bacterium Antagonistic to Plant-Pathogenic Oomycetes.</title>
        <authorList>
            <person name="Puopolo G."/>
            <person name="Sonego P."/>
            <person name="Engelen K."/>
            <person name="Pertot I."/>
        </authorList>
    </citation>
    <scope>NUCLEOTIDE SEQUENCE [LARGE SCALE GENOMIC DNA]</scope>
    <source>
        <strain evidence="19 20">AZ78</strain>
    </source>
</reference>
<dbReference type="Pfam" id="PF02823">
    <property type="entry name" value="ATP-synt_DE_N"/>
    <property type="match status" value="1"/>
</dbReference>
<dbReference type="SUPFAM" id="SSF51344">
    <property type="entry name" value="Epsilon subunit of F1F0-ATP synthase N-terminal domain"/>
    <property type="match status" value="1"/>
</dbReference>
<dbReference type="GO" id="GO:0005886">
    <property type="term" value="C:plasma membrane"/>
    <property type="evidence" value="ECO:0007669"/>
    <property type="project" value="UniProtKB-SubCell"/>
</dbReference>
<organism evidence="19 20">
    <name type="scientific">Lysobacter capsici AZ78</name>
    <dbReference type="NCBI Taxonomy" id="1444315"/>
    <lineage>
        <taxon>Bacteria</taxon>
        <taxon>Pseudomonadati</taxon>
        <taxon>Pseudomonadota</taxon>
        <taxon>Gammaproteobacteria</taxon>
        <taxon>Lysobacterales</taxon>
        <taxon>Lysobacteraceae</taxon>
        <taxon>Lysobacter</taxon>
    </lineage>
</organism>
<evidence type="ECO:0000256" key="1">
    <source>
        <dbReference type="ARBA" id="ARBA00003543"/>
    </source>
</evidence>
<keyword evidence="7 15" id="KW-1003">Cell membrane</keyword>
<comment type="function">
    <text evidence="1 15">Produces ATP from ADP in the presence of a proton gradient across the membrane.</text>
</comment>
<keyword evidence="9 15" id="KW-0406">Ion transport</keyword>
<dbReference type="InterPro" id="IPR020547">
    <property type="entry name" value="ATP_synth_F1_esu_C"/>
</dbReference>
<evidence type="ECO:0000256" key="8">
    <source>
        <dbReference type="ARBA" id="ARBA00022781"/>
    </source>
</evidence>
<feature type="domain" description="ATP synthase epsilon subunit C-terminal" evidence="17">
    <location>
        <begin position="89"/>
        <end position="132"/>
    </location>
</feature>
<keyword evidence="8 15" id="KW-0375">Hydrogen ion transport</keyword>
<keyword evidence="19" id="KW-0378">Hydrolase</keyword>